<keyword evidence="9" id="KW-1185">Reference proteome</keyword>
<keyword evidence="2" id="KW-1003">Cell membrane</keyword>
<sequence>MIKEETMHWREYNKKVILSKYLSILVGNFLCAMALILFLRPGQMIGGGVGGISVLLNTVFGIPLGVSVLLFNLPLMVLSLKVLDRNFILYSTLSMFIFSLYMSLFDFLASYIHITDDVLLSCVFGSILNGAGMGIMFRNGTCQGGLDVVAALTKKLYGINISKVLLGVNGVIITISGFVFSFNRAMYTLIGLFIAYQVLDRIQMGVGQMKQIFIMTNMSKPIARSIMKELHRGVTYLKGTGAYSNQDMDIIYCIVDNHEFVQVRKIVDSIDPEAFMTISETVEVKGRGFSHIQV</sequence>
<protein>
    <submittedName>
        <fullName evidence="8">Uncharacterized BCR, YitT family COG1284</fullName>
    </submittedName>
</protein>
<dbReference type="Pfam" id="PF02588">
    <property type="entry name" value="YitT_membrane"/>
    <property type="match status" value="1"/>
</dbReference>
<evidence type="ECO:0000256" key="5">
    <source>
        <dbReference type="ARBA" id="ARBA00023136"/>
    </source>
</evidence>
<reference evidence="8 9" key="1">
    <citation type="submission" date="2019-02" db="EMBL/GenBank/DDBJ databases">
        <authorList>
            <consortium name="Pathogen Informatics"/>
        </authorList>
    </citation>
    <scope>NUCLEOTIDE SEQUENCE [LARGE SCALE GENOMIC DNA]</scope>
    <source>
        <strain evidence="8 9">3012STDY7089603</strain>
    </source>
</reference>
<dbReference type="EMBL" id="CAACYI010000001">
    <property type="protein sequence ID" value="VFB17240.1"/>
    <property type="molecule type" value="Genomic_DNA"/>
</dbReference>
<name>A0A8H2MGJ5_9FIRM</name>
<dbReference type="Pfam" id="PF10035">
    <property type="entry name" value="DUF2179"/>
    <property type="match status" value="1"/>
</dbReference>
<dbReference type="PIRSF" id="PIRSF006483">
    <property type="entry name" value="Membrane_protein_YitT"/>
    <property type="match status" value="1"/>
</dbReference>
<feature type="transmembrane region" description="Helical" evidence="6">
    <location>
        <begin position="118"/>
        <end position="137"/>
    </location>
</feature>
<comment type="caution">
    <text evidence="8">The sequence shown here is derived from an EMBL/GenBank/DDBJ whole genome shotgun (WGS) entry which is preliminary data.</text>
</comment>
<dbReference type="Proteomes" id="UP000377798">
    <property type="component" value="Unassembled WGS sequence"/>
</dbReference>
<feature type="transmembrane region" description="Helical" evidence="6">
    <location>
        <begin position="21"/>
        <end position="39"/>
    </location>
</feature>
<dbReference type="InterPro" id="IPR015867">
    <property type="entry name" value="N-reg_PII/ATP_PRibTrfase_C"/>
</dbReference>
<dbReference type="AlphaFoldDB" id="A0A8H2MGJ5"/>
<dbReference type="InterPro" id="IPR019264">
    <property type="entry name" value="DUF2179"/>
</dbReference>
<keyword evidence="5 6" id="KW-0472">Membrane</keyword>
<evidence type="ECO:0000313" key="9">
    <source>
        <dbReference type="Proteomes" id="UP000377798"/>
    </source>
</evidence>
<dbReference type="GO" id="GO:0005886">
    <property type="term" value="C:plasma membrane"/>
    <property type="evidence" value="ECO:0007669"/>
    <property type="project" value="UniProtKB-SubCell"/>
</dbReference>
<evidence type="ECO:0000259" key="7">
    <source>
        <dbReference type="Pfam" id="PF10035"/>
    </source>
</evidence>
<feature type="transmembrane region" description="Helical" evidence="6">
    <location>
        <begin position="87"/>
        <end position="112"/>
    </location>
</feature>
<dbReference type="PANTHER" id="PTHR33545:SF5">
    <property type="entry name" value="UPF0750 MEMBRANE PROTEIN YITT"/>
    <property type="match status" value="1"/>
</dbReference>
<evidence type="ECO:0000256" key="4">
    <source>
        <dbReference type="ARBA" id="ARBA00022989"/>
    </source>
</evidence>
<dbReference type="Gene3D" id="3.30.70.120">
    <property type="match status" value="1"/>
</dbReference>
<keyword evidence="3 6" id="KW-0812">Transmembrane</keyword>
<evidence type="ECO:0000256" key="3">
    <source>
        <dbReference type="ARBA" id="ARBA00022692"/>
    </source>
</evidence>
<evidence type="ECO:0000256" key="1">
    <source>
        <dbReference type="ARBA" id="ARBA00004651"/>
    </source>
</evidence>
<feature type="transmembrane region" description="Helical" evidence="6">
    <location>
        <begin position="157"/>
        <end position="179"/>
    </location>
</feature>
<dbReference type="PANTHER" id="PTHR33545">
    <property type="entry name" value="UPF0750 MEMBRANE PROTEIN YITT-RELATED"/>
    <property type="match status" value="1"/>
</dbReference>
<keyword evidence="4 6" id="KW-1133">Transmembrane helix</keyword>
<evidence type="ECO:0000256" key="6">
    <source>
        <dbReference type="SAM" id="Phobius"/>
    </source>
</evidence>
<accession>A0A8H2MGJ5</accession>
<evidence type="ECO:0000256" key="2">
    <source>
        <dbReference type="ARBA" id="ARBA00022475"/>
    </source>
</evidence>
<organism evidence="8 9">
    <name type="scientific">Urinicoccus massiliensis</name>
    <dbReference type="NCBI Taxonomy" id="1723382"/>
    <lineage>
        <taxon>Bacteria</taxon>
        <taxon>Bacillati</taxon>
        <taxon>Bacillota</taxon>
        <taxon>Tissierellia</taxon>
        <taxon>Tissierellales</taxon>
        <taxon>Peptoniphilaceae</taxon>
        <taxon>Urinicoccus</taxon>
    </lineage>
</organism>
<dbReference type="RefSeq" id="WP_131749825.1">
    <property type="nucleotide sequence ID" value="NZ_CAACYI010000001.1"/>
</dbReference>
<comment type="subcellular location">
    <subcellularLocation>
        <location evidence="1">Cell membrane</location>
        <topology evidence="1">Multi-pass membrane protein</topology>
    </subcellularLocation>
</comment>
<evidence type="ECO:0000313" key="8">
    <source>
        <dbReference type="EMBL" id="VFB17240.1"/>
    </source>
</evidence>
<feature type="transmembrane region" description="Helical" evidence="6">
    <location>
        <begin position="51"/>
        <end position="75"/>
    </location>
</feature>
<dbReference type="InterPro" id="IPR003740">
    <property type="entry name" value="YitT"/>
</dbReference>
<proteinExistence type="predicted"/>
<gene>
    <name evidence="8" type="ORF">NCTC13150_01827</name>
</gene>
<feature type="domain" description="DUF2179" evidence="7">
    <location>
        <begin position="232"/>
        <end position="286"/>
    </location>
</feature>
<dbReference type="InterPro" id="IPR051461">
    <property type="entry name" value="UPF0750_membrane"/>
</dbReference>
<dbReference type="CDD" id="cd16380">
    <property type="entry name" value="YitT_C"/>
    <property type="match status" value="1"/>
</dbReference>